<evidence type="ECO:0000313" key="10">
    <source>
        <dbReference type="Proteomes" id="UP000532194"/>
    </source>
</evidence>
<reference evidence="9 10" key="1">
    <citation type="submission" date="2020-02" db="EMBL/GenBank/DDBJ databases">
        <title>Characterization of phylogenetic diversity of novel bifidobacterial species isolated in Czech ZOOs.</title>
        <authorList>
            <person name="Lugli G.A."/>
            <person name="Vera N.B."/>
            <person name="Ventura M."/>
        </authorList>
    </citation>
    <scope>NUCLEOTIDE SEQUENCE [LARGE SCALE GENOMIC DNA]</scope>
    <source>
        <strain evidence="9 10">DSM 109957</strain>
    </source>
</reference>
<keyword evidence="10" id="KW-1185">Reference proteome</keyword>
<comment type="caution">
    <text evidence="9">The sequence shown here is derived from an EMBL/GenBank/DDBJ whole genome shotgun (WGS) entry which is preliminary data.</text>
</comment>
<dbReference type="InterPro" id="IPR045324">
    <property type="entry name" value="Small_multidrug_res"/>
</dbReference>
<dbReference type="GO" id="GO:0015220">
    <property type="term" value="F:choline transmembrane transporter activity"/>
    <property type="evidence" value="ECO:0007669"/>
    <property type="project" value="TreeGrafter"/>
</dbReference>
<dbReference type="InterPro" id="IPR000390">
    <property type="entry name" value="Small_drug/metabolite_transptr"/>
</dbReference>
<dbReference type="Gene3D" id="1.10.3730.20">
    <property type="match status" value="1"/>
</dbReference>
<evidence type="ECO:0000256" key="7">
    <source>
        <dbReference type="RuleBase" id="RU003942"/>
    </source>
</evidence>
<evidence type="ECO:0000256" key="5">
    <source>
        <dbReference type="ARBA" id="ARBA00022989"/>
    </source>
</evidence>
<name>A0A7Y0ESM8_9BIFI</name>
<feature type="transmembrane region" description="Helical" evidence="8">
    <location>
        <begin position="85"/>
        <end position="105"/>
    </location>
</feature>
<evidence type="ECO:0000256" key="3">
    <source>
        <dbReference type="ARBA" id="ARBA00022475"/>
    </source>
</evidence>
<evidence type="ECO:0000256" key="6">
    <source>
        <dbReference type="ARBA" id="ARBA00023136"/>
    </source>
</evidence>
<keyword evidence="3" id="KW-1003">Cell membrane</keyword>
<keyword evidence="2" id="KW-0813">Transport</keyword>
<dbReference type="EMBL" id="JAAIII010000005">
    <property type="protein sequence ID" value="NMM94601.1"/>
    <property type="molecule type" value="Genomic_DNA"/>
</dbReference>
<protein>
    <submittedName>
        <fullName evidence="9">Quaternary ammonium transporter</fullName>
    </submittedName>
</protein>
<dbReference type="Pfam" id="PF00893">
    <property type="entry name" value="Multi_Drug_Res"/>
    <property type="match status" value="1"/>
</dbReference>
<proteinExistence type="inferred from homology"/>
<sequence length="108" mass="11367">MIHYVFLGVAIVLECIASSMLKTTVGFTKPVPSVVCLTLYAVCFFMLSKALEGMPLSVAYATWCAVGIIITTAVSVLVYKDHLNLMTGVGIALTVAGVVLINLFGGGH</sequence>
<accession>A0A7Y0ESM8</accession>
<dbReference type="GO" id="GO:0015199">
    <property type="term" value="F:amino-acid betaine transmembrane transporter activity"/>
    <property type="evidence" value="ECO:0007669"/>
    <property type="project" value="TreeGrafter"/>
</dbReference>
<feature type="transmembrane region" description="Helical" evidence="8">
    <location>
        <begin position="59"/>
        <end position="79"/>
    </location>
</feature>
<evidence type="ECO:0000313" key="9">
    <source>
        <dbReference type="EMBL" id="NMM94601.1"/>
    </source>
</evidence>
<dbReference type="InterPro" id="IPR037185">
    <property type="entry name" value="EmrE-like"/>
</dbReference>
<comment type="subcellular location">
    <subcellularLocation>
        <location evidence="1 7">Cell membrane</location>
        <topology evidence="1 7">Multi-pass membrane protein</topology>
    </subcellularLocation>
</comment>
<keyword evidence="5 8" id="KW-1133">Transmembrane helix</keyword>
<comment type="similarity">
    <text evidence="7">Belongs to the drug/metabolite transporter (DMT) superfamily. Small multidrug resistance (SMR) (TC 2.A.7.1) family.</text>
</comment>
<dbReference type="AlphaFoldDB" id="A0A7Y0ESM8"/>
<evidence type="ECO:0000256" key="4">
    <source>
        <dbReference type="ARBA" id="ARBA00022692"/>
    </source>
</evidence>
<dbReference type="PANTHER" id="PTHR30561">
    <property type="entry name" value="SMR FAMILY PROTON-DEPENDENT DRUG EFFLUX TRANSPORTER SUGE"/>
    <property type="match status" value="1"/>
</dbReference>
<organism evidence="9 10">
    <name type="scientific">Bifidobacterium oedipodis</name>
    <dbReference type="NCBI Taxonomy" id="2675322"/>
    <lineage>
        <taxon>Bacteria</taxon>
        <taxon>Bacillati</taxon>
        <taxon>Actinomycetota</taxon>
        <taxon>Actinomycetes</taxon>
        <taxon>Bifidobacteriales</taxon>
        <taxon>Bifidobacteriaceae</taxon>
        <taxon>Bifidobacterium</taxon>
    </lineage>
</organism>
<evidence type="ECO:0000256" key="1">
    <source>
        <dbReference type="ARBA" id="ARBA00004651"/>
    </source>
</evidence>
<dbReference type="SUPFAM" id="SSF103481">
    <property type="entry name" value="Multidrug resistance efflux transporter EmrE"/>
    <property type="match status" value="1"/>
</dbReference>
<gene>
    <name evidence="9" type="ORF">G1C95_1788</name>
</gene>
<evidence type="ECO:0000256" key="2">
    <source>
        <dbReference type="ARBA" id="ARBA00022448"/>
    </source>
</evidence>
<dbReference type="GO" id="GO:0005886">
    <property type="term" value="C:plasma membrane"/>
    <property type="evidence" value="ECO:0007669"/>
    <property type="project" value="UniProtKB-SubCell"/>
</dbReference>
<dbReference type="PANTHER" id="PTHR30561:SF1">
    <property type="entry name" value="MULTIDRUG TRANSPORTER EMRE"/>
    <property type="match status" value="1"/>
</dbReference>
<dbReference type="GO" id="GO:0015297">
    <property type="term" value="F:antiporter activity"/>
    <property type="evidence" value="ECO:0007669"/>
    <property type="project" value="TreeGrafter"/>
</dbReference>
<keyword evidence="6 8" id="KW-0472">Membrane</keyword>
<dbReference type="RefSeq" id="WP_205832791.1">
    <property type="nucleotide sequence ID" value="NZ_JAAIII010000005.1"/>
</dbReference>
<dbReference type="GO" id="GO:0031460">
    <property type="term" value="P:glycine betaine transport"/>
    <property type="evidence" value="ECO:0007669"/>
    <property type="project" value="TreeGrafter"/>
</dbReference>
<keyword evidence="4 7" id="KW-0812">Transmembrane</keyword>
<evidence type="ECO:0000256" key="8">
    <source>
        <dbReference type="SAM" id="Phobius"/>
    </source>
</evidence>
<dbReference type="Proteomes" id="UP000532194">
    <property type="component" value="Unassembled WGS sequence"/>
</dbReference>